<comment type="caution">
    <text evidence="4">The sequence shown here is derived from an EMBL/GenBank/DDBJ whole genome shotgun (WGS) entry which is preliminary data.</text>
</comment>
<keyword evidence="2" id="KW-0472">Membrane</keyword>
<feature type="compositionally biased region" description="Basic and acidic residues" evidence="1">
    <location>
        <begin position="588"/>
        <end position="597"/>
    </location>
</feature>
<feature type="compositionally biased region" description="Pro residues" evidence="1">
    <location>
        <begin position="617"/>
        <end position="634"/>
    </location>
</feature>
<keyword evidence="5" id="KW-1185">Reference proteome</keyword>
<name>A0A372ZQ92_9ACTN</name>
<feature type="compositionally biased region" description="Low complexity" evidence="1">
    <location>
        <begin position="851"/>
        <end position="860"/>
    </location>
</feature>
<feature type="compositionally biased region" description="Low complexity" evidence="1">
    <location>
        <begin position="528"/>
        <end position="546"/>
    </location>
</feature>
<dbReference type="RefSeq" id="WP_117486735.1">
    <property type="nucleotide sequence ID" value="NZ_QVIG01000001.1"/>
</dbReference>
<feature type="domain" description="eCIS core" evidence="3">
    <location>
        <begin position="45"/>
        <end position="119"/>
    </location>
</feature>
<feature type="compositionally biased region" description="Gly residues" evidence="1">
    <location>
        <begin position="995"/>
        <end position="1005"/>
    </location>
</feature>
<proteinExistence type="predicted"/>
<feature type="compositionally biased region" description="Basic and acidic residues" evidence="1">
    <location>
        <begin position="968"/>
        <end position="987"/>
    </location>
</feature>
<dbReference type="Pfam" id="PF13699">
    <property type="entry name" value="eCIS_core"/>
    <property type="match status" value="1"/>
</dbReference>
<feature type="compositionally biased region" description="Low complexity" evidence="1">
    <location>
        <begin position="1573"/>
        <end position="1590"/>
    </location>
</feature>
<evidence type="ECO:0000256" key="1">
    <source>
        <dbReference type="SAM" id="MobiDB-lite"/>
    </source>
</evidence>
<feature type="transmembrane region" description="Helical" evidence="2">
    <location>
        <begin position="1417"/>
        <end position="1438"/>
    </location>
</feature>
<feature type="compositionally biased region" description="Basic and acidic residues" evidence="1">
    <location>
        <begin position="1105"/>
        <end position="1158"/>
    </location>
</feature>
<feature type="region of interest" description="Disordered" evidence="1">
    <location>
        <begin position="1517"/>
        <end position="1602"/>
    </location>
</feature>
<feature type="compositionally biased region" description="Basic and acidic residues" evidence="1">
    <location>
        <begin position="476"/>
        <end position="489"/>
    </location>
</feature>
<evidence type="ECO:0000313" key="4">
    <source>
        <dbReference type="EMBL" id="RGD58069.1"/>
    </source>
</evidence>
<feature type="compositionally biased region" description="Low complexity" evidence="1">
    <location>
        <begin position="339"/>
        <end position="356"/>
    </location>
</feature>
<feature type="compositionally biased region" description="Low complexity" evidence="1">
    <location>
        <begin position="666"/>
        <end position="676"/>
    </location>
</feature>
<feature type="compositionally biased region" description="Low complexity" evidence="1">
    <location>
        <begin position="646"/>
        <end position="658"/>
    </location>
</feature>
<feature type="compositionally biased region" description="Basic residues" evidence="1">
    <location>
        <begin position="305"/>
        <end position="315"/>
    </location>
</feature>
<feature type="compositionally biased region" description="Low complexity" evidence="1">
    <location>
        <begin position="906"/>
        <end position="922"/>
    </location>
</feature>
<feature type="region of interest" description="Disordered" evidence="1">
    <location>
        <begin position="252"/>
        <end position="1158"/>
    </location>
</feature>
<feature type="compositionally biased region" description="Gly residues" evidence="1">
    <location>
        <begin position="754"/>
        <end position="776"/>
    </location>
</feature>
<keyword evidence="2" id="KW-1133">Transmembrane helix</keyword>
<evidence type="ECO:0000313" key="5">
    <source>
        <dbReference type="Proteomes" id="UP000263377"/>
    </source>
</evidence>
<feature type="compositionally biased region" description="Low complexity" evidence="1">
    <location>
        <begin position="367"/>
        <end position="393"/>
    </location>
</feature>
<accession>A0A372ZQ92</accession>
<feature type="compositionally biased region" description="Basic and acidic residues" evidence="1">
    <location>
        <begin position="431"/>
        <end position="468"/>
    </location>
</feature>
<feature type="compositionally biased region" description="Basic and acidic residues" evidence="1">
    <location>
        <begin position="946"/>
        <end position="961"/>
    </location>
</feature>
<feature type="compositionally biased region" description="Basic and acidic residues" evidence="1">
    <location>
        <begin position="1043"/>
        <end position="1056"/>
    </location>
</feature>
<feature type="compositionally biased region" description="Basic and acidic residues" evidence="1">
    <location>
        <begin position="819"/>
        <end position="829"/>
    </location>
</feature>
<feature type="transmembrane region" description="Helical" evidence="2">
    <location>
        <begin position="1392"/>
        <end position="1410"/>
    </location>
</feature>
<feature type="compositionally biased region" description="Basic and acidic residues" evidence="1">
    <location>
        <begin position="1779"/>
        <end position="1790"/>
    </location>
</feature>
<keyword evidence="2" id="KW-0812">Transmembrane</keyword>
<feature type="compositionally biased region" description="Basic residues" evidence="1">
    <location>
        <begin position="1649"/>
        <end position="1664"/>
    </location>
</feature>
<feature type="compositionally biased region" description="Basic and acidic residues" evidence="1">
    <location>
        <begin position="267"/>
        <end position="292"/>
    </location>
</feature>
<feature type="compositionally biased region" description="Polar residues" evidence="1">
    <location>
        <begin position="1"/>
        <end position="10"/>
    </location>
</feature>
<evidence type="ECO:0000256" key="2">
    <source>
        <dbReference type="SAM" id="Phobius"/>
    </source>
</evidence>
<feature type="compositionally biased region" description="Low complexity" evidence="1">
    <location>
        <begin position="1057"/>
        <end position="1072"/>
    </location>
</feature>
<dbReference type="PANTHER" id="PTHR34491">
    <property type="entry name" value="A-TYPE INCLUSION PROTEIN, PUTATIVE-RELATED"/>
    <property type="match status" value="1"/>
</dbReference>
<dbReference type="Proteomes" id="UP000263377">
    <property type="component" value="Unassembled WGS sequence"/>
</dbReference>
<feature type="compositionally biased region" description="Basic and acidic residues" evidence="1">
    <location>
        <begin position="881"/>
        <end position="891"/>
    </location>
</feature>
<feature type="region of interest" description="Disordered" evidence="1">
    <location>
        <begin position="1"/>
        <end position="49"/>
    </location>
</feature>
<evidence type="ECO:0000259" key="3">
    <source>
        <dbReference type="Pfam" id="PF13699"/>
    </source>
</evidence>
<dbReference type="SUPFAM" id="SSF58113">
    <property type="entry name" value="Apolipoprotein A-I"/>
    <property type="match status" value="1"/>
</dbReference>
<feature type="compositionally biased region" description="Low complexity" evidence="1">
    <location>
        <begin position="1546"/>
        <end position="1560"/>
    </location>
</feature>
<dbReference type="PANTHER" id="PTHR34491:SF74">
    <property type="entry name" value="DUF4456 DOMAIN-CONTAINING PROTEIN"/>
    <property type="match status" value="1"/>
</dbReference>
<dbReference type="EMBL" id="QVIG01000001">
    <property type="protein sequence ID" value="RGD58069.1"/>
    <property type="molecule type" value="Genomic_DNA"/>
</dbReference>
<feature type="compositionally biased region" description="Low complexity" evidence="1">
    <location>
        <begin position="689"/>
        <end position="722"/>
    </location>
</feature>
<feature type="compositionally biased region" description="Basic and acidic residues" evidence="1">
    <location>
        <begin position="1074"/>
        <end position="1095"/>
    </location>
</feature>
<feature type="region of interest" description="Disordered" evidence="1">
    <location>
        <begin position="1644"/>
        <end position="1672"/>
    </location>
</feature>
<reference evidence="4 5" key="1">
    <citation type="submission" date="2018-08" db="EMBL/GenBank/DDBJ databases">
        <title>Diversity &amp; Physiological Properties of Lignin-Decomposing Actinobacteria from Soil.</title>
        <authorList>
            <person name="Roh S.G."/>
            <person name="Kim S.B."/>
        </authorList>
    </citation>
    <scope>NUCLEOTIDE SEQUENCE [LARGE SCALE GENOMIC DNA]</scope>
    <source>
        <strain evidence="4 5">MMS17-GH009</strain>
    </source>
</reference>
<organism evidence="4 5">
    <name type="scientific">Kitasatospora xanthocidica</name>
    <dbReference type="NCBI Taxonomy" id="83382"/>
    <lineage>
        <taxon>Bacteria</taxon>
        <taxon>Bacillati</taxon>
        <taxon>Actinomycetota</taxon>
        <taxon>Actinomycetes</taxon>
        <taxon>Kitasatosporales</taxon>
        <taxon>Streptomycetaceae</taxon>
        <taxon>Kitasatospora</taxon>
    </lineage>
</organism>
<dbReference type="InterPro" id="IPR025295">
    <property type="entry name" value="eCIS_core_dom"/>
</dbReference>
<gene>
    <name evidence="4" type="ORF">DR950_09945</name>
</gene>
<feature type="compositionally biased region" description="Pro residues" evidence="1">
    <location>
        <begin position="564"/>
        <end position="583"/>
    </location>
</feature>
<feature type="region of interest" description="Disordered" evidence="1">
    <location>
        <begin position="1764"/>
        <end position="1790"/>
    </location>
</feature>
<protein>
    <submittedName>
        <fullName evidence="4">DUF4157 domain-containing protein</fullName>
    </submittedName>
</protein>
<feature type="compositionally biased region" description="Polar residues" evidence="1">
    <location>
        <begin position="835"/>
        <end position="850"/>
    </location>
</feature>
<sequence length="2083" mass="221726">MTQLNASVRDSAQDAKQGGQARRKTRAPKARTPEPKEIVSGAGQPLDPGVRRELEARLGHDLSRVRVHTDRDSAALTELIGADAVAVGPDLFFGEGKYRPAAEDGRRLLTHELLHTIQAPNPLGALRAGRDLGAVSLPQDAVEREAEQGAIGDRPTTATPSATPGWLRYATVDADRFRTERLDPATLVDRLASGILRSLRGDPTDSSGRVRLQLARFAPELQSSVLDRLAVLLPSSDYTRVLELVEAAEHRPADVDAAQTPEPVTDATDRTTDDRDRTDQEDREERDRKQQLDDEERQSDDPKARSKHRKHRKGHGGKDEKDGDEERPEQQDGQPAPPAEGEAAQSPPAAQPEAGQDQLPTEAQPSAVEEAPAAGPEQAPVPAEEGAAQPAAATVPGSPEAEQQGVGTRPSAGTKPQEPAAGLLPQTAPVKPERLDAIARAEDSPLARHGLLEGDHRQGEAPDEERPLGMEPGADSEVHDAPAAGEDRQSSAVPGPELKPGDFLPSADLDVSAVPTADQLTLSADGTPPAQAEAPAFPEPPATKAEQVQAERDSRPEDDAEAAPAPPEQAEPGAAPQPAPEPTPASEAEDRSARDLQPEQPVEQEIGPEPTANPAAAPAPAPAEPTQPEAPQPEAPAEAAREAEPAPETAPEAAASPEPSGPDRTAPVAPGPVGDSGPVGGDGAVLDSAPGAALGAAPGATPDAALDAAPGPAAEQADAPGGLTAQAAPDASLEAGGGACAGPQQPTTEAEQDGTGGAGGCAAGGGGATAAGGAQGGQEQQQKPAAPDVSGQDPQSALATAASLPPDQMATTLDGVDGSVDRTVGEQHARLQAAPPTTQRPSGAPQTQSGAPEAAPPAEAVTERLERVGPEGADGGQQTADQKKVEGRNPGDRVAPPNVADDAGNQVSAQEVQQAQVAVDGVPSTDPALNTTVGAAPKVELTGESDPARTDRQAAKLKESSGRILGVGREDTAKPMGEDRIYPDVPKETLTASVPGGGKRGGARAGGAVDTKPGIGIVTQQERGPQIQAAVGEGQGRLGSEQAKQKQGEADARRQNQAEVDQAVADNAQAQAGERGDAAEKVKAEREQWRTEQDGKITTADQDAGAEHTDKTGQIDKKRAGADKDVQDRQQQDNQKIQDKRKEAEEKAQKEKDRKKEESEGWWGWVKSKVKAAFDALVEAVTKVFDFFRGLINDIIDGFRKFANWAIDQARKFAVELIDKLADALIKICDVLLAAFPELRDKFRKKIEEWRDKAIAKVNEWADRLKNAVNKLLDALAAGLNALLDALEAGLKAAIEAVRKAVMDAIDFVQKAIAVFGEFAALIGDIAPDPGGWLKKLGTAAVDGIQHYLWGAIKSAVRTWFNEKVESVVGLTSTIVNVLVKGCISMAQIGRMAWQAIVAALPGMIVSIVVEKLVSMIVPAAGAIMTIIQGLMAAWNTISKIIAAIGKFVAFLKAVKSGSAACLFADAVAAGVVALLDFISNFLLSKLKGAGKAVGTKLKGIAQRILKGLARAGRGARKAAGTAVNKARASLRRATQSLRRRPAPGRPARPARPARTGPARHTVQHAERPAQHRPNATRPKPTTPRRPTSPVGRALNSSRQTVKAALNRVRTAARTLGRKVLNSKLGRALTNGAHRIRDAYRKQRDRLRTWHQKRQQQRAQRRKRENSPEAKQQRLDLIVARIRPRIQSLLGRGIPTRVLGGVLGAMRLWYRLTRLDIDTTGQARLLRALLNPTADVTDAELLRRIEILSHVERRVQEVLADRAANNSRKAPGDQAVNFEPERASPREGEKAKRTMIARNGAEPVDVLAETQLRKSEKKSPQALILDEVAEMQIVNRPGDPGGRWDRRDRDTGKIAQGEGKYDDLFVQLKELRTKLGDERFKQMFKSLLEGNYKDLPANYRSKFIGIGALYVFVRVVAEGQRRPGALVSSMGELNRMTLPHVDPEQELSRISKTGPMVADKSVAVSNSLSFLMKEVNGITDEKGKLARIAKARNEGFHQDRKLFELSKKDYESAAKWPKLKGISKEDLPSHLETPGGMLHKLIDSIERTLEDEEILTRGTGKANTAKAVNRAVDTLLRRWGWIE</sequence>